<proteinExistence type="inferred from homology"/>
<keyword evidence="7" id="KW-0349">Heme</keyword>
<keyword evidence="4 7" id="KW-0479">Metal-binding</keyword>
<protein>
    <recommendedName>
        <fullName evidence="10">Cytochrome P450 724B1-like</fullName>
    </recommendedName>
</protein>
<dbReference type="PANTHER" id="PTHR24286:SF159">
    <property type="entry name" value="CYTOCHROME P450, FAMILY 724, SUBFAMILY A, POLYPEPTIDE 1"/>
    <property type="match status" value="1"/>
</dbReference>
<keyword evidence="5" id="KW-0472">Membrane</keyword>
<dbReference type="PRINTS" id="PR00385">
    <property type="entry name" value="P450"/>
</dbReference>
<evidence type="ECO:0000256" key="1">
    <source>
        <dbReference type="ARBA" id="ARBA00004167"/>
    </source>
</evidence>
<name>A0A2I0LEN1_PUNGR</name>
<keyword evidence="3" id="KW-0812">Transmembrane</keyword>
<dbReference type="GO" id="GO:0016132">
    <property type="term" value="P:brassinosteroid biosynthetic process"/>
    <property type="evidence" value="ECO:0007669"/>
    <property type="project" value="TreeGrafter"/>
</dbReference>
<keyword evidence="5" id="KW-1133">Transmembrane helix</keyword>
<evidence type="ECO:0000313" key="9">
    <source>
        <dbReference type="Proteomes" id="UP000233551"/>
    </source>
</evidence>
<dbReference type="GO" id="GO:0016125">
    <property type="term" value="P:sterol metabolic process"/>
    <property type="evidence" value="ECO:0007669"/>
    <property type="project" value="TreeGrafter"/>
</dbReference>
<dbReference type="STRING" id="22663.A0A2I0LEN1"/>
<dbReference type="PROSITE" id="PS00086">
    <property type="entry name" value="CYTOCHROME_P450"/>
    <property type="match status" value="1"/>
</dbReference>
<gene>
    <name evidence="8" type="ORF">CRG98_000421</name>
</gene>
<comment type="similarity">
    <text evidence="2 7">Belongs to the cytochrome P450 family.</text>
</comment>
<evidence type="ECO:0000256" key="7">
    <source>
        <dbReference type="RuleBase" id="RU000461"/>
    </source>
</evidence>
<dbReference type="InterPro" id="IPR001128">
    <property type="entry name" value="Cyt_P450"/>
</dbReference>
<evidence type="ECO:0000256" key="5">
    <source>
        <dbReference type="ARBA" id="ARBA00022989"/>
    </source>
</evidence>
<sequence length="342" mass="38827">MHGILGKHSLLLVSGEQHKKLRNVAVSFISASKATADFHRCLEELCTAMMESWKGRKEVSFHKEAKEFTMSLMVKTLLSIKPGDVIGSRILEDFLTYMKGFVSLPLYFPGSPYAMAVKARARLSSTVKEIMKERKNKCISSSGDDQNRISDDHSEGVGDFLDVIMGKEGSRWGLSDEEQVSIVLDILLGGYETTATLMSLLVYFLAQYPIALQTLKEEHQAIRRSKQDGEPLNWEDYNQMQFTYNVICETLRYGNVVKFVHRKAIRDIEYKGTHKKVTPFGGGARLCPGYGLAQVELAFFLHHLVLNYRWKIKGDEMPLAYPYVEFKRGLLLKIEPINNSIN</sequence>
<organism evidence="8 9">
    <name type="scientific">Punica granatum</name>
    <name type="common">Pomegranate</name>
    <dbReference type="NCBI Taxonomy" id="22663"/>
    <lineage>
        <taxon>Eukaryota</taxon>
        <taxon>Viridiplantae</taxon>
        <taxon>Streptophyta</taxon>
        <taxon>Embryophyta</taxon>
        <taxon>Tracheophyta</taxon>
        <taxon>Spermatophyta</taxon>
        <taxon>Magnoliopsida</taxon>
        <taxon>eudicotyledons</taxon>
        <taxon>Gunneridae</taxon>
        <taxon>Pentapetalae</taxon>
        <taxon>rosids</taxon>
        <taxon>malvids</taxon>
        <taxon>Myrtales</taxon>
        <taxon>Lythraceae</taxon>
        <taxon>Punica</taxon>
    </lineage>
</organism>
<dbReference type="InterPro" id="IPR002401">
    <property type="entry name" value="Cyt_P450_E_grp-I"/>
</dbReference>
<accession>A0A2I0LEN1</accession>
<keyword evidence="7" id="KW-0560">Oxidoreductase</keyword>
<dbReference type="Proteomes" id="UP000233551">
    <property type="component" value="Unassembled WGS sequence"/>
</dbReference>
<evidence type="ECO:0008006" key="10">
    <source>
        <dbReference type="Google" id="ProtNLM"/>
    </source>
</evidence>
<dbReference type="AlphaFoldDB" id="A0A2I0LEN1"/>
<comment type="subcellular location">
    <subcellularLocation>
        <location evidence="1">Membrane</location>
        <topology evidence="1">Single-pass membrane protein</topology>
    </subcellularLocation>
</comment>
<dbReference type="PANTHER" id="PTHR24286">
    <property type="entry name" value="CYTOCHROME P450 26"/>
    <property type="match status" value="1"/>
</dbReference>
<dbReference type="Pfam" id="PF00067">
    <property type="entry name" value="p450"/>
    <property type="match status" value="2"/>
</dbReference>
<keyword evidence="7" id="KW-0503">Monooxygenase</keyword>
<dbReference type="SUPFAM" id="SSF48264">
    <property type="entry name" value="Cytochrome P450"/>
    <property type="match status" value="1"/>
</dbReference>
<dbReference type="GO" id="GO:0004497">
    <property type="term" value="F:monooxygenase activity"/>
    <property type="evidence" value="ECO:0007669"/>
    <property type="project" value="UniProtKB-KW"/>
</dbReference>
<dbReference type="GO" id="GO:0010268">
    <property type="term" value="P:brassinosteroid homeostasis"/>
    <property type="evidence" value="ECO:0007669"/>
    <property type="project" value="TreeGrafter"/>
</dbReference>
<evidence type="ECO:0000256" key="4">
    <source>
        <dbReference type="ARBA" id="ARBA00022723"/>
    </source>
</evidence>
<evidence type="ECO:0000256" key="3">
    <source>
        <dbReference type="ARBA" id="ARBA00022692"/>
    </source>
</evidence>
<dbReference type="GO" id="GO:0016705">
    <property type="term" value="F:oxidoreductase activity, acting on paired donors, with incorporation or reduction of molecular oxygen"/>
    <property type="evidence" value="ECO:0007669"/>
    <property type="project" value="InterPro"/>
</dbReference>
<dbReference type="Gene3D" id="1.10.630.10">
    <property type="entry name" value="Cytochrome P450"/>
    <property type="match status" value="2"/>
</dbReference>
<reference evidence="8 9" key="1">
    <citation type="submission" date="2017-11" db="EMBL/GenBank/DDBJ databases">
        <title>De-novo sequencing of pomegranate (Punica granatum L.) genome.</title>
        <authorList>
            <person name="Akparov Z."/>
            <person name="Amiraslanov A."/>
            <person name="Hajiyeva S."/>
            <person name="Abbasov M."/>
            <person name="Kaur K."/>
            <person name="Hamwieh A."/>
            <person name="Solovyev V."/>
            <person name="Salamov A."/>
            <person name="Braich B."/>
            <person name="Kosarev P."/>
            <person name="Mahmoud A."/>
            <person name="Hajiyev E."/>
            <person name="Babayeva S."/>
            <person name="Izzatullayeva V."/>
            <person name="Mammadov A."/>
            <person name="Mammadov A."/>
            <person name="Sharifova S."/>
            <person name="Ojaghi J."/>
            <person name="Eynullazada K."/>
            <person name="Bayramov B."/>
            <person name="Abdulazimova A."/>
            <person name="Shahmuradov I."/>
        </authorList>
    </citation>
    <scope>NUCLEOTIDE SEQUENCE [LARGE SCALE GENOMIC DNA]</scope>
    <source>
        <strain evidence="9">cv. AG2017</strain>
        <tissue evidence="8">Leaf</tissue>
    </source>
</reference>
<evidence type="ECO:0000256" key="2">
    <source>
        <dbReference type="ARBA" id="ARBA00010617"/>
    </source>
</evidence>
<dbReference type="InterPro" id="IPR017972">
    <property type="entry name" value="Cyt_P450_CS"/>
</dbReference>
<dbReference type="GO" id="GO:0005506">
    <property type="term" value="F:iron ion binding"/>
    <property type="evidence" value="ECO:0007669"/>
    <property type="project" value="InterPro"/>
</dbReference>
<comment type="caution">
    <text evidence="8">The sequence shown here is derived from an EMBL/GenBank/DDBJ whole genome shotgun (WGS) entry which is preliminary data.</text>
</comment>
<keyword evidence="9" id="KW-1185">Reference proteome</keyword>
<dbReference type="GO" id="GO:0016020">
    <property type="term" value="C:membrane"/>
    <property type="evidence" value="ECO:0007669"/>
    <property type="project" value="UniProtKB-SubCell"/>
</dbReference>
<dbReference type="GO" id="GO:0020037">
    <property type="term" value="F:heme binding"/>
    <property type="evidence" value="ECO:0007669"/>
    <property type="project" value="InterPro"/>
</dbReference>
<keyword evidence="6 7" id="KW-0408">Iron</keyword>
<dbReference type="InterPro" id="IPR036396">
    <property type="entry name" value="Cyt_P450_sf"/>
</dbReference>
<evidence type="ECO:0000313" key="8">
    <source>
        <dbReference type="EMBL" id="PKI79129.1"/>
    </source>
</evidence>
<dbReference type="PRINTS" id="PR00463">
    <property type="entry name" value="EP450I"/>
</dbReference>
<evidence type="ECO:0000256" key="6">
    <source>
        <dbReference type="ARBA" id="ARBA00023004"/>
    </source>
</evidence>
<dbReference type="EMBL" id="PGOL01000016">
    <property type="protein sequence ID" value="PKI79129.1"/>
    <property type="molecule type" value="Genomic_DNA"/>
</dbReference>